<accession>A0A3Q7MXZ5</accession>
<feature type="compositionally biased region" description="Low complexity" evidence="10">
    <location>
        <begin position="397"/>
        <end position="408"/>
    </location>
</feature>
<dbReference type="InParanoid" id="A0A3Q7MXZ5"/>
<feature type="compositionally biased region" description="Polar residues" evidence="10">
    <location>
        <begin position="410"/>
        <end position="421"/>
    </location>
</feature>
<keyword evidence="7 9" id="KW-0325">Glycoprotein</keyword>
<dbReference type="InterPro" id="IPR030479">
    <property type="entry name" value="Syndecan_CS"/>
</dbReference>
<proteinExistence type="inferred from homology"/>
<keyword evidence="8 9" id="KW-0357">Heparan sulfate</keyword>
<evidence type="ECO:0000256" key="4">
    <source>
        <dbReference type="ARBA" id="ARBA00022974"/>
    </source>
</evidence>
<evidence type="ECO:0000256" key="2">
    <source>
        <dbReference type="ARBA" id="ARBA00005343"/>
    </source>
</evidence>
<dbReference type="CTD" id="9672"/>
<evidence type="ECO:0000256" key="11">
    <source>
        <dbReference type="SAM" id="Phobius"/>
    </source>
</evidence>
<sequence>MKPGPPHRAAAAHGAGAGNGAGAGPGARGLLLPPLLLLLLAGRAAGVSDARRPPPPPAAFGALGTPPRRATRREPDCGSRALRPSPAAPRAERGPLPRVQRRGEGLTAGRGSPGAGPGLDAAFLPLTPPAASECGGCWIPSQGSCGRSLAPAHIPAVTLWVSGLELVSAQRWRSENFERPVDLEGSGDDDSFPDDELDDLYSGSGSGYFEQESGIETAMRFSPDVAMAVATTPAVLPTMDIQPVGIPLEELPSEHPTPEPATSPPVVTEVPGEPSQRATTISTPTATTAATTAEALTVATVPATVATAAPSLPAAPPSTATPSVTRTTGVQRLLPLPLTTAATARATTPAAPSPPTTVAVLDTEAPTPRMVSTATSRPRALPRPATTQEADVPEKSTLPLGTTAPGPTEVAQTPTPESILTTIRDEPEVPVSGGPSGDFELPEEETTQPDTANEVVAVGGAAAKPSPPPGTLPKGARPGPGLLDNAIDSGSSAAQLPQKSILERKEVLVAVIVGGVVGALFAAFLVTLLIYRMKKKDEGSYTLEEPKQASVTYQKPDKQEEFYA</sequence>
<feature type="signal peptide" evidence="12">
    <location>
        <begin position="1"/>
        <end position="46"/>
    </location>
</feature>
<dbReference type="SMART" id="SM00294">
    <property type="entry name" value="4.1m"/>
    <property type="match status" value="1"/>
</dbReference>
<keyword evidence="4 9" id="KW-0654">Proteoglycan</keyword>
<feature type="region of interest" description="Disordered" evidence="10">
    <location>
        <begin position="47"/>
        <end position="121"/>
    </location>
</feature>
<feature type="transmembrane region" description="Helical" evidence="11">
    <location>
        <begin position="507"/>
        <end position="531"/>
    </location>
</feature>
<feature type="chain" id="PRO_5018689933" description="Syndecan" evidence="12">
    <location>
        <begin position="47"/>
        <end position="564"/>
    </location>
</feature>
<evidence type="ECO:0000259" key="13">
    <source>
        <dbReference type="SMART" id="SM00294"/>
    </source>
</evidence>
<dbReference type="GO" id="GO:0016020">
    <property type="term" value="C:membrane"/>
    <property type="evidence" value="ECO:0007669"/>
    <property type="project" value="UniProtKB-SubCell"/>
</dbReference>
<evidence type="ECO:0000256" key="3">
    <source>
        <dbReference type="ARBA" id="ARBA00022692"/>
    </source>
</evidence>
<feature type="region of interest" description="Disordered" evidence="10">
    <location>
        <begin position="1"/>
        <end position="28"/>
    </location>
</feature>
<dbReference type="InterPro" id="IPR003585">
    <property type="entry name" value="Neurexin-like"/>
</dbReference>
<evidence type="ECO:0000256" key="7">
    <source>
        <dbReference type="ARBA" id="ARBA00023180"/>
    </source>
</evidence>
<dbReference type="AlphaFoldDB" id="A0A3Q7MXZ5"/>
<reference evidence="15" key="2">
    <citation type="submission" date="2025-08" db="UniProtKB">
        <authorList>
            <consortium name="RefSeq"/>
        </authorList>
    </citation>
    <scope>IDENTIFICATION</scope>
    <source>
        <tissue evidence="15">Blood</tissue>
    </source>
</reference>
<dbReference type="Pfam" id="PF01034">
    <property type="entry name" value="Syndecan"/>
    <property type="match status" value="1"/>
</dbReference>
<evidence type="ECO:0000256" key="8">
    <source>
        <dbReference type="ARBA" id="ARBA00023207"/>
    </source>
</evidence>
<keyword evidence="6 11" id="KW-0472">Membrane</keyword>
<comment type="function">
    <text evidence="9">Cell surface proteoglycan.</text>
</comment>
<evidence type="ECO:0000256" key="1">
    <source>
        <dbReference type="ARBA" id="ARBA00004479"/>
    </source>
</evidence>
<feature type="compositionally biased region" description="Low complexity" evidence="10">
    <location>
        <begin position="80"/>
        <end position="89"/>
    </location>
</feature>
<evidence type="ECO:0000313" key="14">
    <source>
        <dbReference type="Proteomes" id="UP000286641"/>
    </source>
</evidence>
<dbReference type="Proteomes" id="UP000286641">
    <property type="component" value="Unplaced"/>
</dbReference>
<name>A0A3Q7MXZ5_CALUR</name>
<feature type="region of interest" description="Disordered" evidence="10">
    <location>
        <begin position="461"/>
        <end position="489"/>
    </location>
</feature>
<dbReference type="PROSITE" id="PS00964">
    <property type="entry name" value="SYNDECAN"/>
    <property type="match status" value="1"/>
</dbReference>
<organism evidence="14 15">
    <name type="scientific">Callorhinus ursinus</name>
    <name type="common">Northern fur seal</name>
    <dbReference type="NCBI Taxonomy" id="34884"/>
    <lineage>
        <taxon>Eukaryota</taxon>
        <taxon>Metazoa</taxon>
        <taxon>Chordata</taxon>
        <taxon>Craniata</taxon>
        <taxon>Vertebrata</taxon>
        <taxon>Euteleostomi</taxon>
        <taxon>Mammalia</taxon>
        <taxon>Eutheria</taxon>
        <taxon>Laurasiatheria</taxon>
        <taxon>Carnivora</taxon>
        <taxon>Caniformia</taxon>
        <taxon>Pinnipedia</taxon>
        <taxon>Otariidae</taxon>
        <taxon>Callorhinus</taxon>
    </lineage>
</organism>
<dbReference type="InterPro" id="IPR027789">
    <property type="entry name" value="Syndecan/Neurexin_dom"/>
</dbReference>
<dbReference type="RefSeq" id="XP_025712139.1">
    <property type="nucleotide sequence ID" value="XM_025856354.1"/>
</dbReference>
<protein>
    <recommendedName>
        <fullName evidence="9">Syndecan</fullName>
    </recommendedName>
</protein>
<evidence type="ECO:0000256" key="9">
    <source>
        <dbReference type="RuleBase" id="RU000649"/>
    </source>
</evidence>
<feature type="compositionally biased region" description="Gly residues" evidence="10">
    <location>
        <begin position="15"/>
        <end position="27"/>
    </location>
</feature>
<reference key="1">
    <citation type="submission" date="2019-01" db="UniProtKB">
        <authorList>
            <consortium name="RefSeq"/>
        </authorList>
    </citation>
    <scope>IDENTIFICATION</scope>
</reference>
<dbReference type="PANTHER" id="PTHR10915">
    <property type="entry name" value="SYNDECAN"/>
    <property type="match status" value="1"/>
</dbReference>
<evidence type="ECO:0000313" key="15">
    <source>
        <dbReference type="RefSeq" id="XP_025712139.1"/>
    </source>
</evidence>
<dbReference type="InterPro" id="IPR001050">
    <property type="entry name" value="Syndecan"/>
</dbReference>
<keyword evidence="5 11" id="KW-1133">Transmembrane helix</keyword>
<evidence type="ECO:0000256" key="12">
    <source>
        <dbReference type="SAM" id="SignalP"/>
    </source>
</evidence>
<evidence type="ECO:0000256" key="6">
    <source>
        <dbReference type="ARBA" id="ARBA00023136"/>
    </source>
</evidence>
<feature type="region of interest" description="Disordered" evidence="10">
    <location>
        <begin position="541"/>
        <end position="564"/>
    </location>
</feature>
<gene>
    <name evidence="15" type="primary">SDC3</name>
</gene>
<keyword evidence="12" id="KW-0732">Signal</keyword>
<feature type="region of interest" description="Disordered" evidence="10">
    <location>
        <begin position="367"/>
        <end position="448"/>
    </location>
</feature>
<evidence type="ECO:0000256" key="5">
    <source>
        <dbReference type="ARBA" id="ARBA00022989"/>
    </source>
</evidence>
<evidence type="ECO:0000256" key="10">
    <source>
        <dbReference type="SAM" id="MobiDB-lite"/>
    </source>
</evidence>
<feature type="domain" description="Neurexin/syndecan/glycophorin C" evidence="13">
    <location>
        <begin position="530"/>
        <end position="548"/>
    </location>
</feature>
<dbReference type="GO" id="GO:0009986">
    <property type="term" value="C:cell surface"/>
    <property type="evidence" value="ECO:0007669"/>
    <property type="project" value="TreeGrafter"/>
</dbReference>
<feature type="compositionally biased region" description="Gly residues" evidence="10">
    <location>
        <begin position="106"/>
        <end position="117"/>
    </location>
</feature>
<keyword evidence="3 9" id="KW-0812">Transmembrane</keyword>
<feature type="compositionally biased region" description="Basic and acidic residues" evidence="10">
    <location>
        <begin position="555"/>
        <end position="564"/>
    </location>
</feature>
<feature type="region of interest" description="Disordered" evidence="10">
    <location>
        <begin position="248"/>
        <end position="279"/>
    </location>
</feature>
<keyword evidence="14" id="KW-1185">Reference proteome</keyword>
<comment type="subcellular location">
    <subcellularLocation>
        <location evidence="1 9">Membrane</location>
        <topology evidence="1 9">Single-pass type I membrane protein</topology>
    </subcellularLocation>
</comment>
<dbReference type="GO" id="GO:0016477">
    <property type="term" value="P:cell migration"/>
    <property type="evidence" value="ECO:0007669"/>
    <property type="project" value="TreeGrafter"/>
</dbReference>
<comment type="similarity">
    <text evidence="2 9">Belongs to the syndecan proteoglycan family.</text>
</comment>
<dbReference type="PANTHER" id="PTHR10915:SF7">
    <property type="entry name" value="SYNDECAN-3"/>
    <property type="match status" value="1"/>
</dbReference>